<dbReference type="KEGG" id="dca:Desca_0038"/>
<proteinExistence type="predicted"/>
<protein>
    <submittedName>
        <fullName evidence="1">Uncharacterized protein</fullName>
    </submittedName>
</protein>
<reference evidence="1 2" key="1">
    <citation type="submission" date="2011-05" db="EMBL/GenBank/DDBJ databases">
        <title>Complete sequence of Desulfotomaculum carboxydivorans CO-1-SRB.</title>
        <authorList>
            <consortium name="US DOE Joint Genome Institute"/>
            <person name="Lucas S."/>
            <person name="Han J."/>
            <person name="Lapidus A."/>
            <person name="Cheng J.-F."/>
            <person name="Goodwin L."/>
            <person name="Pitluck S."/>
            <person name="Peters L."/>
            <person name="Mikhailova N."/>
            <person name="Lu M."/>
            <person name="Han C."/>
            <person name="Tapia R."/>
            <person name="Land M."/>
            <person name="Hauser L."/>
            <person name="Kyrpides N."/>
            <person name="Ivanova N."/>
            <person name="Pagani I."/>
            <person name="Stams A."/>
            <person name="Plugge C."/>
            <person name="Muyzer G."/>
            <person name="Kuever J."/>
            <person name="Parshina S."/>
            <person name="Ivanova A."/>
            <person name="Nazina T."/>
            <person name="Woyke T."/>
        </authorList>
    </citation>
    <scope>NUCLEOTIDE SEQUENCE [LARGE SCALE GENOMIC DNA]</scope>
    <source>
        <strain evidence="2">DSM 14880 / VKM B-2319 / CO-1-SRB</strain>
    </source>
</reference>
<evidence type="ECO:0000313" key="1">
    <source>
        <dbReference type="EMBL" id="AEF92943.1"/>
    </source>
</evidence>
<sequence>MVKPKAPEIDTQALSKKYRTSVAKLIKLWKKGQSDVEIASETGIDLMTLRQIKTDIQLAHRRLRLEQKKKALAQSQASLQHQIFLRPLL</sequence>
<dbReference type="EMBL" id="CP002736">
    <property type="protein sequence ID" value="AEF92943.1"/>
    <property type="molecule type" value="Genomic_DNA"/>
</dbReference>
<dbReference type="eggNOG" id="ENOG5033IIW">
    <property type="taxonomic scope" value="Bacteria"/>
</dbReference>
<organism evidence="1 2">
    <name type="scientific">Desulfotomaculum nigrificans (strain DSM 14880 / VKM B-2319 / CO-1-SRB)</name>
    <name type="common">Desulfotomaculum carboxydivorans</name>
    <dbReference type="NCBI Taxonomy" id="868595"/>
    <lineage>
        <taxon>Bacteria</taxon>
        <taxon>Bacillati</taxon>
        <taxon>Bacillota</taxon>
        <taxon>Clostridia</taxon>
        <taxon>Eubacteriales</taxon>
        <taxon>Desulfotomaculaceae</taxon>
        <taxon>Desulfotomaculum</taxon>
    </lineage>
</organism>
<evidence type="ECO:0000313" key="2">
    <source>
        <dbReference type="Proteomes" id="UP000009226"/>
    </source>
</evidence>
<dbReference type="HOGENOM" id="CLU_2449821_0_0_9"/>
<gene>
    <name evidence="1" type="ordered locus">Desca_0038</name>
</gene>
<dbReference type="AlphaFoldDB" id="F6B3X8"/>
<dbReference type="RefSeq" id="WP_013809384.1">
    <property type="nucleotide sequence ID" value="NC_015565.1"/>
</dbReference>
<accession>F6B3X8</accession>
<dbReference type="Proteomes" id="UP000009226">
    <property type="component" value="Chromosome"/>
</dbReference>
<name>F6B3X8_DESCC</name>
<keyword evidence="2" id="KW-1185">Reference proteome</keyword>